<dbReference type="PANTHER" id="PTHR46415:SF3">
    <property type="entry name" value="DCC-INTERACTING PROTEIN 13-ALPHA"/>
    <property type="match status" value="1"/>
</dbReference>
<dbReference type="GO" id="GO:0003677">
    <property type="term" value="F:DNA binding"/>
    <property type="evidence" value="ECO:0007669"/>
    <property type="project" value="UniProtKB-UniRule"/>
</dbReference>
<dbReference type="GO" id="GO:0001726">
    <property type="term" value="C:ruffle"/>
    <property type="evidence" value="ECO:0007669"/>
    <property type="project" value="UniProtKB-SubCell"/>
</dbReference>
<dbReference type="InterPro" id="IPR006020">
    <property type="entry name" value="PTB/PI_dom"/>
</dbReference>
<dbReference type="GO" id="GO:0045335">
    <property type="term" value="C:phagocytic vesicle"/>
    <property type="evidence" value="ECO:0007669"/>
    <property type="project" value="UniProtKB-SubCell"/>
</dbReference>
<evidence type="ECO:0000313" key="27">
    <source>
        <dbReference type="Proteomes" id="UP000472277"/>
    </source>
</evidence>
<dbReference type="FunFam" id="2.30.29.30:FF:000178">
    <property type="entry name" value="DCC-interacting protein 13-alpha isoform X2"/>
    <property type="match status" value="1"/>
</dbReference>
<dbReference type="Pfam" id="PF00640">
    <property type="entry name" value="PID"/>
    <property type="match status" value="1"/>
</dbReference>
<evidence type="ECO:0000256" key="12">
    <source>
        <dbReference type="ARBA" id="ARBA00023136"/>
    </source>
</evidence>
<feature type="region of interest" description="Disordered" evidence="22">
    <location>
        <begin position="397"/>
        <end position="435"/>
    </location>
</feature>
<dbReference type="FunFam" id="2.30.29.30:FF:000067">
    <property type="entry name" value="Putative DCC-interacting protein 13-beta isoform 2"/>
    <property type="match status" value="1"/>
</dbReference>
<evidence type="ECO:0000256" key="17">
    <source>
        <dbReference type="ARBA" id="ARBA00023329"/>
    </source>
</evidence>
<dbReference type="SMART" id="SM00389">
    <property type="entry name" value="HOX"/>
    <property type="match status" value="1"/>
</dbReference>
<evidence type="ECO:0000256" key="16">
    <source>
        <dbReference type="ARBA" id="ARBA00023306"/>
    </source>
</evidence>
<sequence length="837" mass="94851">MPGIDKLPIEETFEDSPQTRSLLGVFEEDAAAISKYSQQLFQAMHRIYDAQNELSAATHLTSKLLKEYEKQRFPLCCDDEVMSSTLQQFAKVIDELSSCHAVLSTQLADAMMFPITQFKERDLKEILTLKEVFQIASDDHDMAVNRYSRLSKRRDNEKVKGEVMEDVYTSRKKQHQTMMHYFTALNTLQYKKKMSLLEPLLGYMQAQISFFKLGSENLTQQWEDFLIDIGTSVQNVRREMAGEVDVMQQTIQDMEQANDLLYMPDPDPSLVPVNRNLTRKAGYLNTRNKTGLVSSSWERQYFFTQGGNLMSQARGDVAGGLVMDIDNCSVMAVDCEDRRFCFQITSFDGKKVAILQAESRKDCEEWIATINNISKRIYLSENPEEIAARVNQSALEAVTPSPSFQQRHESMRPSTQGRPPAAWASSVSSAGSETASPAPSVLSLDALVAPNTPIQFDIISPVSEEDAGQAKAAGLGRTNPFGESGGTPAEESEGSILHQLFIARFLGCMEVKNADSSDVIYETMRQILAARAIHNIFRMTESHLLVTCECLKLIDPQTQVTRLRFPLSSMVLCAAHQENKRLFGFVLQTAGGRVDGRPIIVCYIFESNNDGEKICDSVGLAKQIAFHSEMDREAMEKKKEQDKAKEKQQEELSKQKQIEKDLEEQSRLIAAFSRPTPLATGTDGQFLVLSNSQSEDSDAGVEGREKELEPTQQRSHTIVNRPSEPSSEIKGTEDEQKLNCKQHFTESYRRTLNWYIGRRPRTAFSSTQIEVLESVFLINSYPGIDIREELAQRLHLEEDRIQIWFQNRRAKLKRSHRESQFLMVKKAFADLKDKEEE</sequence>
<dbReference type="SUPFAM" id="SSF50729">
    <property type="entry name" value="PH domain-like"/>
    <property type="match status" value="2"/>
</dbReference>
<evidence type="ECO:0000256" key="14">
    <source>
        <dbReference type="ARBA" id="ARBA00023242"/>
    </source>
</evidence>
<keyword evidence="10" id="KW-0175">Coiled coil</keyword>
<dbReference type="InterPro" id="IPR047237">
    <property type="entry name" value="PTB_APPL"/>
</dbReference>
<dbReference type="Gene3D" id="2.30.29.30">
    <property type="entry name" value="Pleckstrin-homology domain (PH domain)/Phosphotyrosine-binding domain (PTB)"/>
    <property type="match status" value="2"/>
</dbReference>
<dbReference type="PROSITE" id="PS00027">
    <property type="entry name" value="HOMEOBOX_1"/>
    <property type="match status" value="1"/>
</dbReference>
<dbReference type="Pfam" id="PF16746">
    <property type="entry name" value="BAR_3"/>
    <property type="match status" value="1"/>
</dbReference>
<evidence type="ECO:0000259" key="25">
    <source>
        <dbReference type="PROSITE" id="PS50071"/>
    </source>
</evidence>
<gene>
    <name evidence="26" type="primary">APPL1</name>
    <name evidence="26" type="synonym">hesx1</name>
</gene>
<accession>A0A674ATL4</accession>
<dbReference type="Gene3D" id="1.10.10.60">
    <property type="entry name" value="Homeodomain-like"/>
    <property type="match status" value="1"/>
</dbReference>
<comment type="similarity">
    <text evidence="5">Belongs to the ANF homeobox family.</text>
</comment>
<keyword evidence="13 20" id="KW-0371">Homeobox</keyword>
<dbReference type="GO" id="GO:0005634">
    <property type="term" value="C:nucleus"/>
    <property type="evidence" value="ECO:0007669"/>
    <property type="project" value="UniProtKB-SubCell"/>
</dbReference>
<evidence type="ECO:0000256" key="9">
    <source>
        <dbReference type="ARBA" id="ARBA00022753"/>
    </source>
</evidence>
<dbReference type="GO" id="GO:0000981">
    <property type="term" value="F:DNA-binding transcription factor activity, RNA polymerase II-specific"/>
    <property type="evidence" value="ECO:0007669"/>
    <property type="project" value="InterPro"/>
</dbReference>
<feature type="DNA-binding region" description="Homeobox" evidence="20">
    <location>
        <begin position="757"/>
        <end position="816"/>
    </location>
</feature>
<dbReference type="InterPro" id="IPR047181">
    <property type="entry name" value="DP13A/B"/>
</dbReference>
<feature type="domain" description="PID" evidence="23">
    <location>
        <begin position="501"/>
        <end position="652"/>
    </location>
</feature>
<evidence type="ECO:0000256" key="6">
    <source>
        <dbReference type="ARBA" id="ARBA00022473"/>
    </source>
</evidence>
<evidence type="ECO:0000256" key="2">
    <source>
        <dbReference type="ARBA" id="ARBA00004220"/>
    </source>
</evidence>
<dbReference type="GO" id="GO:0009891">
    <property type="term" value="P:positive regulation of biosynthetic process"/>
    <property type="evidence" value="ECO:0007669"/>
    <property type="project" value="UniProtKB-ARBA"/>
</dbReference>
<keyword evidence="17" id="KW-0968">Cytoplasmic vesicle</keyword>
<dbReference type="SMART" id="SM00462">
    <property type="entry name" value="PTB"/>
    <property type="match status" value="1"/>
</dbReference>
<dbReference type="GO" id="GO:0071363">
    <property type="term" value="P:cellular response to growth factor stimulus"/>
    <property type="evidence" value="ECO:0007669"/>
    <property type="project" value="UniProtKB-ARBA"/>
</dbReference>
<evidence type="ECO:0000313" key="26">
    <source>
        <dbReference type="Ensembl" id="ENSSTUP00000062689.1"/>
    </source>
</evidence>
<evidence type="ECO:0000256" key="13">
    <source>
        <dbReference type="ARBA" id="ARBA00023155"/>
    </source>
</evidence>
<feature type="compositionally biased region" description="Polar residues" evidence="22">
    <location>
        <begin position="710"/>
        <end position="726"/>
    </location>
</feature>
<dbReference type="InterPro" id="IPR001356">
    <property type="entry name" value="HD"/>
</dbReference>
<evidence type="ECO:0000256" key="8">
    <source>
        <dbReference type="ARBA" id="ARBA00022553"/>
    </source>
</evidence>
<dbReference type="PROSITE" id="PS50071">
    <property type="entry name" value="HOMEOBOX_2"/>
    <property type="match status" value="1"/>
</dbReference>
<keyword evidence="8" id="KW-0597">Phosphoprotein</keyword>
<evidence type="ECO:0000256" key="11">
    <source>
        <dbReference type="ARBA" id="ARBA00023125"/>
    </source>
</evidence>
<evidence type="ECO:0000256" key="7">
    <source>
        <dbReference type="ARBA" id="ARBA00022490"/>
    </source>
</evidence>
<keyword evidence="6" id="KW-0217">Developmental protein</keyword>
<dbReference type="GO" id="GO:0051050">
    <property type="term" value="P:positive regulation of transport"/>
    <property type="evidence" value="ECO:0007669"/>
    <property type="project" value="UniProtKB-ARBA"/>
</dbReference>
<keyword evidence="11 20" id="KW-0238">DNA-binding</keyword>
<dbReference type="Proteomes" id="UP000472277">
    <property type="component" value="Chromosome 16"/>
</dbReference>
<feature type="domain" description="Homeobox" evidence="25">
    <location>
        <begin position="755"/>
        <end position="815"/>
    </location>
</feature>
<dbReference type="InterPro" id="IPR011993">
    <property type="entry name" value="PH-like_dom_sf"/>
</dbReference>
<evidence type="ECO:0000256" key="19">
    <source>
        <dbReference type="ARBA" id="ARBA00076400"/>
    </source>
</evidence>
<dbReference type="SMART" id="SM00233">
    <property type="entry name" value="PH"/>
    <property type="match status" value="1"/>
</dbReference>
<dbReference type="SUPFAM" id="SSF103657">
    <property type="entry name" value="BAR/IMD domain-like"/>
    <property type="match status" value="1"/>
</dbReference>
<proteinExistence type="inferred from homology"/>
<evidence type="ECO:0000259" key="23">
    <source>
        <dbReference type="PROSITE" id="PS01179"/>
    </source>
</evidence>
<dbReference type="GO" id="GO:0023052">
    <property type="term" value="P:signaling"/>
    <property type="evidence" value="ECO:0007669"/>
    <property type="project" value="TreeGrafter"/>
</dbReference>
<dbReference type="PROSITE" id="PS01179">
    <property type="entry name" value="PID"/>
    <property type="match status" value="1"/>
</dbReference>
<evidence type="ECO:0000256" key="3">
    <source>
        <dbReference type="ARBA" id="ARBA00004262"/>
    </source>
</evidence>
<keyword evidence="15" id="KW-0966">Cell projection</keyword>
<organism evidence="26 27">
    <name type="scientific">Salmo trutta</name>
    <name type="common">Brown trout</name>
    <dbReference type="NCBI Taxonomy" id="8032"/>
    <lineage>
        <taxon>Eukaryota</taxon>
        <taxon>Metazoa</taxon>
        <taxon>Chordata</taxon>
        <taxon>Craniata</taxon>
        <taxon>Vertebrata</taxon>
        <taxon>Euteleostomi</taxon>
        <taxon>Actinopterygii</taxon>
        <taxon>Neopterygii</taxon>
        <taxon>Teleostei</taxon>
        <taxon>Protacanthopterygii</taxon>
        <taxon>Salmoniformes</taxon>
        <taxon>Salmonidae</taxon>
        <taxon>Salmoninae</taxon>
        <taxon>Salmo</taxon>
    </lineage>
</organism>
<dbReference type="InterPro" id="IPR027267">
    <property type="entry name" value="AH/BAR_dom_sf"/>
</dbReference>
<dbReference type="InterPro" id="IPR004148">
    <property type="entry name" value="BAR_dom"/>
</dbReference>
<evidence type="ECO:0000256" key="5">
    <source>
        <dbReference type="ARBA" id="ARBA00006791"/>
    </source>
</evidence>
<dbReference type="InterPro" id="IPR001849">
    <property type="entry name" value="PH_domain"/>
</dbReference>
<keyword evidence="27" id="KW-1185">Reference proteome</keyword>
<evidence type="ECO:0000256" key="18">
    <source>
        <dbReference type="ARBA" id="ARBA00070936"/>
    </source>
</evidence>
<name>A0A674ATL4_SALTR</name>
<evidence type="ECO:0000256" key="4">
    <source>
        <dbReference type="ARBA" id="ARBA00004466"/>
    </source>
</evidence>
<dbReference type="AlphaFoldDB" id="A0A674ATL4"/>
<dbReference type="GO" id="GO:0030900">
    <property type="term" value="P:forebrain development"/>
    <property type="evidence" value="ECO:0007669"/>
    <property type="project" value="UniProtKB-ARBA"/>
</dbReference>
<keyword evidence="12" id="KW-0472">Membrane</keyword>
<evidence type="ECO:0000256" key="22">
    <source>
        <dbReference type="SAM" id="MobiDB-lite"/>
    </source>
</evidence>
<evidence type="ECO:0000256" key="15">
    <source>
        <dbReference type="ARBA" id="ARBA00023273"/>
    </source>
</evidence>
<keyword evidence="9" id="KW-0967">Endosome</keyword>
<dbReference type="CDD" id="cd00086">
    <property type="entry name" value="homeodomain"/>
    <property type="match status" value="1"/>
</dbReference>
<keyword evidence="16" id="KW-0131">Cell cycle</keyword>
<comment type="subcellular location">
    <subcellularLocation>
        <location evidence="4">Cell projection</location>
        <location evidence="4">Ruffle</location>
    </subcellularLocation>
    <subcellularLocation>
        <location evidence="3">Cytoplasmic vesicle</location>
        <location evidence="3">Phagosome</location>
    </subcellularLocation>
    <subcellularLocation>
        <location evidence="2">Early endosome membrane</location>
        <topology evidence="2">Peripheral membrane protein</topology>
    </subcellularLocation>
    <subcellularLocation>
        <location evidence="1 20 21">Nucleus</location>
    </subcellularLocation>
</comment>
<dbReference type="InParanoid" id="A0A674ATL4"/>
<dbReference type="FunFam" id="1.20.1270.60:FF:000034">
    <property type="entry name" value="DCC-interacting protein 13-alpha isoform X2"/>
    <property type="match status" value="1"/>
</dbReference>
<dbReference type="CDD" id="cd13158">
    <property type="entry name" value="PTB_APPL"/>
    <property type="match status" value="1"/>
</dbReference>
<dbReference type="OMA" id="FKMTELH"/>
<protein>
    <recommendedName>
        <fullName evidence="18">DCC-interacting protein 13-alpha</fullName>
    </recommendedName>
    <alternativeName>
        <fullName evidence="19">Adapter protein containing PH domain, PTB domain and leucine zipper motif 1</fullName>
    </alternativeName>
</protein>
<dbReference type="Gene3D" id="1.20.1270.60">
    <property type="entry name" value="Arfaptin homology (AH) domain/BAR domain"/>
    <property type="match status" value="1"/>
</dbReference>
<dbReference type="Ensembl" id="ENSSTUT00000066130.1">
    <property type="protein sequence ID" value="ENSSTUP00000062689.1"/>
    <property type="gene ID" value="ENSSTUG00000026537.1"/>
</dbReference>
<dbReference type="PANTHER" id="PTHR46415">
    <property type="entry name" value="ADAPTOR PROTEIN, PHOSPHOTYROSINE INTERACTION, PH DOMAIN AND LEUCINE ZIPPER-CONTAINING 2"/>
    <property type="match status" value="1"/>
</dbReference>
<evidence type="ECO:0000256" key="1">
    <source>
        <dbReference type="ARBA" id="ARBA00004123"/>
    </source>
</evidence>
<dbReference type="InterPro" id="IPR009057">
    <property type="entry name" value="Homeodomain-like_sf"/>
</dbReference>
<dbReference type="PROSITE" id="PS50003">
    <property type="entry name" value="PH_DOMAIN"/>
    <property type="match status" value="1"/>
</dbReference>
<feature type="region of interest" description="Disordered" evidence="22">
    <location>
        <begin position="467"/>
        <end position="491"/>
    </location>
</feature>
<evidence type="ECO:0000256" key="10">
    <source>
        <dbReference type="ARBA" id="ARBA00023054"/>
    </source>
</evidence>
<feature type="domain" description="PH" evidence="24">
    <location>
        <begin position="277"/>
        <end position="375"/>
    </location>
</feature>
<dbReference type="InterPro" id="IPR017970">
    <property type="entry name" value="Homeobox_CS"/>
</dbReference>
<dbReference type="InterPro" id="IPR047236">
    <property type="entry name" value="PH_DP13A/B"/>
</dbReference>
<evidence type="ECO:0000256" key="20">
    <source>
        <dbReference type="PROSITE-ProRule" id="PRU00108"/>
    </source>
</evidence>
<feature type="region of interest" description="Disordered" evidence="22">
    <location>
        <begin position="692"/>
        <end position="737"/>
    </location>
</feature>
<dbReference type="CDD" id="cd13247">
    <property type="entry name" value="BAR-PH_APPL"/>
    <property type="match status" value="1"/>
</dbReference>
<dbReference type="GeneTree" id="ENSGT00940000156624"/>
<dbReference type="Pfam" id="PF00046">
    <property type="entry name" value="Homeodomain"/>
    <property type="match status" value="1"/>
</dbReference>
<dbReference type="FunFam" id="1.10.10.60:FF:000214">
    <property type="entry name" value="Homeobox expressed in ES cells 1"/>
    <property type="match status" value="1"/>
</dbReference>
<dbReference type="GO" id="GO:0031901">
    <property type="term" value="C:early endosome membrane"/>
    <property type="evidence" value="ECO:0007669"/>
    <property type="project" value="UniProtKB-SubCell"/>
</dbReference>
<keyword evidence="14 20" id="KW-0539">Nucleus</keyword>
<feature type="region of interest" description="Disordered" evidence="22">
    <location>
        <begin position="632"/>
        <end position="659"/>
    </location>
</feature>
<dbReference type="SUPFAM" id="SSF46689">
    <property type="entry name" value="Homeodomain-like"/>
    <property type="match status" value="1"/>
</dbReference>
<evidence type="ECO:0000256" key="21">
    <source>
        <dbReference type="RuleBase" id="RU000682"/>
    </source>
</evidence>
<reference evidence="26" key="1">
    <citation type="submission" date="2025-08" db="UniProtKB">
        <authorList>
            <consortium name="Ensembl"/>
        </authorList>
    </citation>
    <scope>IDENTIFICATION</scope>
</reference>
<dbReference type="Pfam" id="PF00169">
    <property type="entry name" value="PH"/>
    <property type="match status" value="1"/>
</dbReference>
<keyword evidence="7" id="KW-0963">Cytoplasm</keyword>
<evidence type="ECO:0000259" key="24">
    <source>
        <dbReference type="PROSITE" id="PS50003"/>
    </source>
</evidence>
<feature type="compositionally biased region" description="Low complexity" evidence="22">
    <location>
        <begin position="421"/>
        <end position="435"/>
    </location>
</feature>
<reference evidence="26" key="2">
    <citation type="submission" date="2025-09" db="UniProtKB">
        <authorList>
            <consortium name="Ensembl"/>
        </authorList>
    </citation>
    <scope>IDENTIFICATION</scope>
</reference>